<keyword evidence="1" id="KW-0472">Membrane</keyword>
<dbReference type="Proteomes" id="UP000265000">
    <property type="component" value="Unplaced"/>
</dbReference>
<feature type="transmembrane region" description="Helical" evidence="1">
    <location>
        <begin position="63"/>
        <end position="89"/>
    </location>
</feature>
<proteinExistence type="predicted"/>
<dbReference type="InterPro" id="IPR042353">
    <property type="entry name" value="GPR160"/>
</dbReference>
<dbReference type="PANTHER" id="PTHR15573:SF0">
    <property type="entry name" value="G-PROTEIN COUPLED RECEPTOR 160-RELATED"/>
    <property type="match status" value="1"/>
</dbReference>
<dbReference type="PANTHER" id="PTHR15573">
    <property type="entry name" value="G-PROTEIN COUPLED RECEPTOR 160-RELATED"/>
    <property type="match status" value="1"/>
</dbReference>
<dbReference type="AlphaFoldDB" id="A0A3Q2NQK7"/>
<dbReference type="GO" id="GO:0043235">
    <property type="term" value="C:receptor complex"/>
    <property type="evidence" value="ECO:0007669"/>
    <property type="project" value="TreeGrafter"/>
</dbReference>
<dbReference type="GeneTree" id="ENSGT00940000171598"/>
<reference evidence="2" key="2">
    <citation type="submission" date="2025-09" db="UniProtKB">
        <authorList>
            <consortium name="Ensembl"/>
        </authorList>
    </citation>
    <scope>IDENTIFICATION</scope>
</reference>
<evidence type="ECO:0000313" key="2">
    <source>
        <dbReference type="Ensembl" id="ENSFHEP00000001301.1"/>
    </source>
</evidence>
<feature type="transmembrane region" description="Helical" evidence="1">
    <location>
        <begin position="38"/>
        <end position="56"/>
    </location>
</feature>
<feature type="transmembrane region" description="Helical" evidence="1">
    <location>
        <begin position="266"/>
        <end position="285"/>
    </location>
</feature>
<dbReference type="Ensembl" id="ENSFHET00000014114.1">
    <property type="protein sequence ID" value="ENSFHEP00000001301.1"/>
    <property type="gene ID" value="ENSFHEG00000002054.1"/>
</dbReference>
<evidence type="ECO:0008006" key="4">
    <source>
        <dbReference type="Google" id="ProtNLM"/>
    </source>
</evidence>
<name>A0A3Q2NQK7_FUNHE</name>
<reference evidence="2" key="1">
    <citation type="submission" date="2025-08" db="UniProtKB">
        <authorList>
            <consortium name="Ensembl"/>
        </authorList>
    </citation>
    <scope>IDENTIFICATION</scope>
</reference>
<feature type="transmembrane region" description="Helical" evidence="1">
    <location>
        <begin position="143"/>
        <end position="165"/>
    </location>
</feature>
<keyword evidence="1" id="KW-0812">Transmembrane</keyword>
<feature type="transmembrane region" description="Helical" evidence="1">
    <location>
        <begin position="234"/>
        <end position="260"/>
    </location>
</feature>
<keyword evidence="3" id="KW-1185">Reference proteome</keyword>
<accession>A0A3Q2NQK7</accession>
<organism evidence="2 3">
    <name type="scientific">Fundulus heteroclitus</name>
    <name type="common">Killifish</name>
    <name type="synonym">Mummichog</name>
    <dbReference type="NCBI Taxonomy" id="8078"/>
    <lineage>
        <taxon>Eukaryota</taxon>
        <taxon>Metazoa</taxon>
        <taxon>Chordata</taxon>
        <taxon>Craniata</taxon>
        <taxon>Vertebrata</taxon>
        <taxon>Euteleostomi</taxon>
        <taxon>Actinopterygii</taxon>
        <taxon>Neopterygii</taxon>
        <taxon>Teleostei</taxon>
        <taxon>Neoteleostei</taxon>
        <taxon>Acanthomorphata</taxon>
        <taxon>Ovalentaria</taxon>
        <taxon>Atherinomorphae</taxon>
        <taxon>Cyprinodontiformes</taxon>
        <taxon>Fundulidae</taxon>
        <taxon>Fundulus</taxon>
    </lineage>
</organism>
<evidence type="ECO:0000256" key="1">
    <source>
        <dbReference type="SAM" id="Phobius"/>
    </source>
</evidence>
<evidence type="ECO:0000313" key="3">
    <source>
        <dbReference type="Proteomes" id="UP000265000"/>
    </source>
</evidence>
<feature type="transmembrane region" description="Helical" evidence="1">
    <location>
        <begin position="185"/>
        <end position="207"/>
    </location>
</feature>
<keyword evidence="1" id="KW-1133">Transmembrane helix</keyword>
<dbReference type="GO" id="GO:0005886">
    <property type="term" value="C:plasma membrane"/>
    <property type="evidence" value="ECO:0007669"/>
    <property type="project" value="TreeGrafter"/>
</dbReference>
<sequence>MLPVSLLSSENGQGLKMFAVVEQWDEASDRHTDNTNKYFMLLLIKLGLEAGVFYSCGTKKCTYFLSVCSLSVLLADFVVTFLMGAAWFLGAEKSLVSPCALLANASTAYAALPLPMMLLGFVDYCLEDIFMSDRPALWRTLRNVLLTLVVWAVAVNHSLHSSYVGPVELDSVREKKALACEVRESALITVFTLGLFTATLLTLVPFLTRIPRWVREAHKLTEAREEQKNAGSDLMMLGFLLFWMPYLLMSVSCLIFGLGIPAYLSVNLLWLECSNSFLVGLVFWAKSSARGPYSSLPDNDCNSWKCCHDSSPIQSSYC</sequence>
<feature type="transmembrane region" description="Helical" evidence="1">
    <location>
        <begin position="101"/>
        <end position="122"/>
    </location>
</feature>
<protein>
    <recommendedName>
        <fullName evidence="4">G-protein coupled receptors family 1 profile domain-containing protein</fullName>
    </recommendedName>
</protein>